<dbReference type="PANTHER" id="PTHR38731">
    <property type="entry name" value="LIPL45-RELATED LIPOPROTEIN-RELATED"/>
    <property type="match status" value="1"/>
</dbReference>
<dbReference type="EMBL" id="CP054140">
    <property type="protein sequence ID" value="QQG66076.1"/>
    <property type="molecule type" value="Genomic_DNA"/>
</dbReference>
<evidence type="ECO:0000313" key="2">
    <source>
        <dbReference type="EMBL" id="QQG66076.1"/>
    </source>
</evidence>
<keyword evidence="1" id="KW-0732">Signal</keyword>
<evidence type="ECO:0000313" key="3">
    <source>
        <dbReference type="Proteomes" id="UP000596092"/>
    </source>
</evidence>
<feature type="chain" id="PRO_5032656052" evidence="1">
    <location>
        <begin position="22"/>
        <end position="145"/>
    </location>
</feature>
<reference evidence="2 3" key="1">
    <citation type="submission" date="2020-05" db="EMBL/GenBank/DDBJ databases">
        <title>Complete genome of Desulfobulbus oligotrophicus.</title>
        <authorList>
            <person name="Podar M."/>
        </authorList>
    </citation>
    <scope>NUCLEOTIDE SEQUENCE [LARGE SCALE GENOMIC DNA]</scope>
    <source>
        <strain evidence="2 3">Prop6</strain>
    </source>
</reference>
<protein>
    <submittedName>
        <fullName evidence="2">FecR domain-containing protein</fullName>
    </submittedName>
</protein>
<organism evidence="2 3">
    <name type="scientific">Desulfobulbus oligotrophicus</name>
    <dbReference type="NCBI Taxonomy" id="1909699"/>
    <lineage>
        <taxon>Bacteria</taxon>
        <taxon>Pseudomonadati</taxon>
        <taxon>Thermodesulfobacteriota</taxon>
        <taxon>Desulfobulbia</taxon>
        <taxon>Desulfobulbales</taxon>
        <taxon>Desulfobulbaceae</taxon>
        <taxon>Desulfobulbus</taxon>
    </lineage>
</organism>
<feature type="signal peptide" evidence="1">
    <location>
        <begin position="1"/>
        <end position="21"/>
    </location>
</feature>
<accession>A0A7T5VE24</accession>
<dbReference type="KEGG" id="dog:HP555_09445"/>
<dbReference type="AlphaFoldDB" id="A0A7T5VE24"/>
<evidence type="ECO:0000256" key="1">
    <source>
        <dbReference type="SAM" id="SignalP"/>
    </source>
</evidence>
<proteinExistence type="predicted"/>
<dbReference type="RefSeq" id="WP_199261865.1">
    <property type="nucleotide sequence ID" value="NZ_CP054140.1"/>
</dbReference>
<keyword evidence="3" id="KW-1185">Reference proteome</keyword>
<gene>
    <name evidence="2" type="ORF">HP555_09445</name>
</gene>
<dbReference type="Proteomes" id="UP000596092">
    <property type="component" value="Chromosome"/>
</dbReference>
<name>A0A7T5VE24_9BACT</name>
<sequence>MKIYCLAMSFLLSLLVTSVYAADVGSVKSVEGEAWIVRGTEQIPAQKGMRLQVSDRLKTGPNGAMGLFLRDDTIISMGSAGEMVLVEFVFQPRTNELGMLTRFLKGSFTYVSGIMARLNPESVKIETPVSMVSIRGTHFLVNVKG</sequence>
<dbReference type="PANTHER" id="PTHR38731:SF1">
    <property type="entry name" value="FECR PROTEIN DOMAIN-CONTAINING PROTEIN"/>
    <property type="match status" value="1"/>
</dbReference>